<dbReference type="Gene3D" id="3.40.50.150">
    <property type="entry name" value="Vaccinia Virus protein VP39"/>
    <property type="match status" value="1"/>
</dbReference>
<dbReference type="GO" id="GO:0030091">
    <property type="term" value="P:protein repair"/>
    <property type="evidence" value="ECO:0007669"/>
    <property type="project" value="UniProtKB-UniRule"/>
</dbReference>
<evidence type="ECO:0000256" key="2">
    <source>
        <dbReference type="ARBA" id="ARBA00005369"/>
    </source>
</evidence>
<evidence type="ECO:0000256" key="4">
    <source>
        <dbReference type="ARBA" id="ARBA00022603"/>
    </source>
</evidence>
<keyword evidence="6 7" id="KW-0949">S-adenosyl-L-methionine</keyword>
<dbReference type="AlphaFoldDB" id="A0A7V0XE42"/>
<feature type="active site" evidence="7">
    <location>
        <position position="52"/>
    </location>
</feature>
<dbReference type="NCBIfam" id="TIGR00080">
    <property type="entry name" value="pimt"/>
    <property type="match status" value="1"/>
</dbReference>
<comment type="caution">
    <text evidence="8">The sequence shown here is derived from an EMBL/GenBank/DDBJ whole genome shotgun (WGS) entry which is preliminary data.</text>
</comment>
<evidence type="ECO:0000256" key="3">
    <source>
        <dbReference type="ARBA" id="ARBA00022490"/>
    </source>
</evidence>
<accession>A0A7V0XE42</accession>
<dbReference type="FunFam" id="3.40.50.150:FF:000010">
    <property type="entry name" value="Protein-L-isoaspartate O-methyltransferase"/>
    <property type="match status" value="1"/>
</dbReference>
<dbReference type="SUPFAM" id="SSF53335">
    <property type="entry name" value="S-adenosyl-L-methionine-dependent methyltransferases"/>
    <property type="match status" value="1"/>
</dbReference>
<dbReference type="GO" id="GO:0032259">
    <property type="term" value="P:methylation"/>
    <property type="evidence" value="ECO:0007669"/>
    <property type="project" value="UniProtKB-KW"/>
</dbReference>
<evidence type="ECO:0000313" key="8">
    <source>
        <dbReference type="EMBL" id="HDQ98707.1"/>
    </source>
</evidence>
<sequence>MVERQVVRRGVRDPRVLAALRKVPRHEFVPEDFRHHAYEDRPLPIGQGQTISQPYMVAAMTEALLGPGPVSVGSVLEVGTGSGYQAAVLAELAARVHTVEIVPELSARARRTLARLGYRNVRLHTANGRVGWPVSAPYDRVMVTAGAETMPYRLVEQLGDGGRIVVPVGRGPTQSLVLGVKRGGRLVQRRLFDCVFVPFVRGREGPAGG</sequence>
<dbReference type="Proteomes" id="UP000885672">
    <property type="component" value="Unassembled WGS sequence"/>
</dbReference>
<evidence type="ECO:0000256" key="7">
    <source>
        <dbReference type="HAMAP-Rule" id="MF_00090"/>
    </source>
</evidence>
<dbReference type="GO" id="GO:0004719">
    <property type="term" value="F:protein-L-isoaspartate (D-aspartate) O-methyltransferase activity"/>
    <property type="evidence" value="ECO:0007669"/>
    <property type="project" value="UniProtKB-UniRule"/>
</dbReference>
<evidence type="ECO:0000256" key="6">
    <source>
        <dbReference type="ARBA" id="ARBA00022691"/>
    </source>
</evidence>
<dbReference type="CDD" id="cd02440">
    <property type="entry name" value="AdoMet_MTases"/>
    <property type="match status" value="1"/>
</dbReference>
<reference evidence="8" key="1">
    <citation type="journal article" date="2020" name="mSystems">
        <title>Genome- and Community-Level Interaction Insights into Carbon Utilization and Element Cycling Functions of Hydrothermarchaeota in Hydrothermal Sediment.</title>
        <authorList>
            <person name="Zhou Z."/>
            <person name="Liu Y."/>
            <person name="Xu W."/>
            <person name="Pan J."/>
            <person name="Luo Z.H."/>
            <person name="Li M."/>
        </authorList>
    </citation>
    <scope>NUCLEOTIDE SEQUENCE [LARGE SCALE GENOMIC DNA]</scope>
    <source>
        <strain evidence="8">SpSt-1182</strain>
    </source>
</reference>
<dbReference type="InterPro" id="IPR029063">
    <property type="entry name" value="SAM-dependent_MTases_sf"/>
</dbReference>
<dbReference type="NCBIfam" id="NF001453">
    <property type="entry name" value="PRK00312.1"/>
    <property type="match status" value="1"/>
</dbReference>
<keyword evidence="5 7" id="KW-0808">Transferase</keyword>
<dbReference type="GO" id="GO:0005737">
    <property type="term" value="C:cytoplasm"/>
    <property type="evidence" value="ECO:0007669"/>
    <property type="project" value="UniProtKB-SubCell"/>
</dbReference>
<organism evidence="8">
    <name type="scientific">candidate division WOR-3 bacterium</name>
    <dbReference type="NCBI Taxonomy" id="2052148"/>
    <lineage>
        <taxon>Bacteria</taxon>
        <taxon>Bacteria division WOR-3</taxon>
    </lineage>
</organism>
<dbReference type="EC" id="2.1.1.77" evidence="7"/>
<dbReference type="Pfam" id="PF01135">
    <property type="entry name" value="PCMT"/>
    <property type="match status" value="1"/>
</dbReference>
<evidence type="ECO:0000256" key="5">
    <source>
        <dbReference type="ARBA" id="ARBA00022679"/>
    </source>
</evidence>
<keyword evidence="3 7" id="KW-0963">Cytoplasm</keyword>
<name>A0A7V0XE42_UNCW3</name>
<gene>
    <name evidence="7" type="primary">pcm</name>
    <name evidence="8" type="ORF">ENN51_00255</name>
</gene>
<dbReference type="PANTHER" id="PTHR11579">
    <property type="entry name" value="PROTEIN-L-ISOASPARTATE O-METHYLTRANSFERASE"/>
    <property type="match status" value="1"/>
</dbReference>
<proteinExistence type="inferred from homology"/>
<evidence type="ECO:0000256" key="1">
    <source>
        <dbReference type="ARBA" id="ARBA00004496"/>
    </source>
</evidence>
<comment type="similarity">
    <text evidence="2 7">Belongs to the methyltransferase superfamily. L-isoaspartyl/D-aspartyl protein methyltransferase family.</text>
</comment>
<dbReference type="EMBL" id="DSBX01000008">
    <property type="protein sequence ID" value="HDQ98707.1"/>
    <property type="molecule type" value="Genomic_DNA"/>
</dbReference>
<protein>
    <recommendedName>
        <fullName evidence="7">Protein-L-isoaspartate O-methyltransferase</fullName>
        <ecNumber evidence="7">2.1.1.77</ecNumber>
    </recommendedName>
    <alternativeName>
        <fullName evidence="7">L-isoaspartyl protein carboxyl methyltransferase</fullName>
    </alternativeName>
    <alternativeName>
        <fullName evidence="7">Protein L-isoaspartyl methyltransferase</fullName>
    </alternativeName>
    <alternativeName>
        <fullName evidence="7">Protein-beta-aspartate methyltransferase</fullName>
        <shortName evidence="7">PIMT</shortName>
    </alternativeName>
</protein>
<comment type="function">
    <text evidence="7">Catalyzes the methyl esterification of L-isoaspartyl residues in peptides and proteins that result from spontaneous decomposition of normal L-aspartyl and L-asparaginyl residues. It plays a role in the repair and/or degradation of damaged proteins.</text>
</comment>
<dbReference type="InterPro" id="IPR000682">
    <property type="entry name" value="PCMT"/>
</dbReference>
<dbReference type="HAMAP" id="MF_00090">
    <property type="entry name" value="PIMT"/>
    <property type="match status" value="1"/>
</dbReference>
<dbReference type="PANTHER" id="PTHR11579:SF0">
    <property type="entry name" value="PROTEIN-L-ISOASPARTATE(D-ASPARTATE) O-METHYLTRANSFERASE"/>
    <property type="match status" value="1"/>
</dbReference>
<keyword evidence="4 7" id="KW-0489">Methyltransferase</keyword>
<comment type="catalytic activity">
    <reaction evidence="7">
        <text>[protein]-L-isoaspartate + S-adenosyl-L-methionine = [protein]-L-isoaspartate alpha-methyl ester + S-adenosyl-L-homocysteine</text>
        <dbReference type="Rhea" id="RHEA:12705"/>
        <dbReference type="Rhea" id="RHEA-COMP:12143"/>
        <dbReference type="Rhea" id="RHEA-COMP:12144"/>
        <dbReference type="ChEBI" id="CHEBI:57856"/>
        <dbReference type="ChEBI" id="CHEBI:59789"/>
        <dbReference type="ChEBI" id="CHEBI:90596"/>
        <dbReference type="ChEBI" id="CHEBI:90598"/>
        <dbReference type="EC" id="2.1.1.77"/>
    </reaction>
</comment>
<comment type="subcellular location">
    <subcellularLocation>
        <location evidence="1 7">Cytoplasm</location>
    </subcellularLocation>
</comment>